<dbReference type="Pfam" id="PF05154">
    <property type="entry name" value="TM2"/>
    <property type="match status" value="1"/>
</dbReference>
<accession>A0A4Q0XXX2</accession>
<evidence type="ECO:0000256" key="1">
    <source>
        <dbReference type="ARBA" id="ARBA00004141"/>
    </source>
</evidence>
<protein>
    <recommendedName>
        <fullName evidence="6">TM2 domain-containing protein</fullName>
    </recommendedName>
</protein>
<sequence>MDIELEKVKVQQQNVILAYVLWWFLGIFGAHRFYTGQSKGWLYIVLFIVAAITLFAIIGYFIFVGLFIWWIIDGFNLHKIVKLQNLEVLNNYEKQQMNNA</sequence>
<evidence type="ECO:0000256" key="3">
    <source>
        <dbReference type="ARBA" id="ARBA00022989"/>
    </source>
</evidence>
<keyword evidence="3 5" id="KW-1133">Transmembrane helix</keyword>
<comment type="subcellular location">
    <subcellularLocation>
        <location evidence="1">Membrane</location>
        <topology evidence="1">Multi-pass membrane protein</topology>
    </subcellularLocation>
</comment>
<evidence type="ECO:0000256" key="5">
    <source>
        <dbReference type="SAM" id="Phobius"/>
    </source>
</evidence>
<proteinExistence type="predicted"/>
<evidence type="ECO:0000259" key="6">
    <source>
        <dbReference type="Pfam" id="PF05154"/>
    </source>
</evidence>
<organism evidence="7 8">
    <name type="scientific">Candidatus Marinarcus aquaticus</name>
    <dbReference type="NCBI Taxonomy" id="2044504"/>
    <lineage>
        <taxon>Bacteria</taxon>
        <taxon>Pseudomonadati</taxon>
        <taxon>Campylobacterota</taxon>
        <taxon>Epsilonproteobacteria</taxon>
        <taxon>Campylobacterales</taxon>
        <taxon>Arcobacteraceae</taxon>
        <taxon>Candidatus Marinarcus</taxon>
    </lineage>
</organism>
<evidence type="ECO:0000313" key="8">
    <source>
        <dbReference type="Proteomes" id="UP000290657"/>
    </source>
</evidence>
<reference evidence="7 8" key="1">
    <citation type="submission" date="2017-10" db="EMBL/GenBank/DDBJ databases">
        <title>Genomics of the genus Arcobacter.</title>
        <authorList>
            <person name="Perez-Cataluna A."/>
            <person name="Figueras M.J."/>
        </authorList>
    </citation>
    <scope>NUCLEOTIDE SEQUENCE [LARGE SCALE GENOMIC DNA]</scope>
    <source>
        <strain evidence="7 8">CECT 8987</strain>
    </source>
</reference>
<feature type="domain" description="TM2" evidence="6">
    <location>
        <begin position="12"/>
        <end position="75"/>
    </location>
</feature>
<dbReference type="Proteomes" id="UP000290657">
    <property type="component" value="Unassembled WGS sequence"/>
</dbReference>
<dbReference type="OrthoDB" id="2004788at2"/>
<feature type="transmembrane region" description="Helical" evidence="5">
    <location>
        <begin position="16"/>
        <end position="34"/>
    </location>
</feature>
<evidence type="ECO:0000256" key="4">
    <source>
        <dbReference type="ARBA" id="ARBA00023136"/>
    </source>
</evidence>
<name>A0A4Q0XXX2_9BACT</name>
<comment type="caution">
    <text evidence="7">The sequence shown here is derived from an EMBL/GenBank/DDBJ whole genome shotgun (WGS) entry which is preliminary data.</text>
</comment>
<dbReference type="RefSeq" id="WP_128994925.1">
    <property type="nucleotide sequence ID" value="NZ_PDKN01000001.1"/>
</dbReference>
<dbReference type="AlphaFoldDB" id="A0A4Q0XXX2"/>
<feature type="transmembrane region" description="Helical" evidence="5">
    <location>
        <begin position="40"/>
        <end position="72"/>
    </location>
</feature>
<gene>
    <name evidence="7" type="ORF">CRV04_01895</name>
</gene>
<dbReference type="GO" id="GO:0016020">
    <property type="term" value="C:membrane"/>
    <property type="evidence" value="ECO:0007669"/>
    <property type="project" value="UniProtKB-SubCell"/>
</dbReference>
<dbReference type="InterPro" id="IPR007829">
    <property type="entry name" value="TM2"/>
</dbReference>
<keyword evidence="2 5" id="KW-0812">Transmembrane</keyword>
<keyword evidence="4 5" id="KW-0472">Membrane</keyword>
<evidence type="ECO:0000313" key="7">
    <source>
        <dbReference type="EMBL" id="RXJ60791.1"/>
    </source>
</evidence>
<evidence type="ECO:0000256" key="2">
    <source>
        <dbReference type="ARBA" id="ARBA00022692"/>
    </source>
</evidence>
<keyword evidence="8" id="KW-1185">Reference proteome</keyword>
<dbReference type="EMBL" id="PDKN01000001">
    <property type="protein sequence ID" value="RXJ60791.1"/>
    <property type="molecule type" value="Genomic_DNA"/>
</dbReference>